<comment type="caution">
    <text evidence="1">The sequence shown here is derived from an EMBL/GenBank/DDBJ whole genome shotgun (WGS) entry which is preliminary data.</text>
</comment>
<accession>A0ACC2NFA2</accession>
<proteinExistence type="predicted"/>
<protein>
    <submittedName>
        <fullName evidence="1">Uncharacterized protein</fullName>
    </submittedName>
</protein>
<dbReference type="Proteomes" id="UP001239111">
    <property type="component" value="Chromosome 3"/>
</dbReference>
<gene>
    <name evidence="1" type="ORF">QAD02_000830</name>
</gene>
<organism evidence="1 2">
    <name type="scientific">Eretmocerus hayati</name>
    <dbReference type="NCBI Taxonomy" id="131215"/>
    <lineage>
        <taxon>Eukaryota</taxon>
        <taxon>Metazoa</taxon>
        <taxon>Ecdysozoa</taxon>
        <taxon>Arthropoda</taxon>
        <taxon>Hexapoda</taxon>
        <taxon>Insecta</taxon>
        <taxon>Pterygota</taxon>
        <taxon>Neoptera</taxon>
        <taxon>Endopterygota</taxon>
        <taxon>Hymenoptera</taxon>
        <taxon>Apocrita</taxon>
        <taxon>Proctotrupomorpha</taxon>
        <taxon>Chalcidoidea</taxon>
        <taxon>Aphelinidae</taxon>
        <taxon>Aphelininae</taxon>
        <taxon>Eretmocerus</taxon>
    </lineage>
</organism>
<dbReference type="EMBL" id="CM056743">
    <property type="protein sequence ID" value="KAJ8669571.1"/>
    <property type="molecule type" value="Genomic_DNA"/>
</dbReference>
<reference evidence="1" key="1">
    <citation type="submission" date="2023-04" db="EMBL/GenBank/DDBJ databases">
        <title>A chromosome-level genome assembly of the parasitoid wasp Eretmocerus hayati.</title>
        <authorList>
            <person name="Zhong Y."/>
            <person name="Liu S."/>
            <person name="Liu Y."/>
        </authorList>
    </citation>
    <scope>NUCLEOTIDE SEQUENCE</scope>
    <source>
        <strain evidence="1">ZJU_SS_LIU_2023</strain>
    </source>
</reference>
<evidence type="ECO:0000313" key="1">
    <source>
        <dbReference type="EMBL" id="KAJ8669571.1"/>
    </source>
</evidence>
<sequence length="673" mass="74170">MELPLQQPNVTSRAILKVRLWLSGAPGGFWPEEDEIATPSPSSKATIADSESTAGILMDEEAWPFRDSGRSSRLSLQEDAPQSIRLRTTASPADAAKLQHVHECQPARNETLIRPPHGCTPRPDLFLKHRDVSPSYAASLSQALLKIRIQYASSEEEDTPVSAGKRAASRNSERAEDSSTSAYSSGGGNEEEEGPAEDKSARARGPSFPLRHRRRSRAERAARNAAWRWSVTEQSHSYNYTPTVDISSRVCAPIRDQYSAPKVVFQAPLFFVYPPSAADMPVVPEEVYALAKNYWENECNETELLMVDYIKTHRALRQGRERAAACKKRKEEQEYRALKKLFRQKRVRDERESELVSLGAPTPPPAAKPSKAAKSKGKNPFFLTANKKRGPRRTLGALKDRLALTLATRAEPRVTPPEQRPTGGASLDQLAAPGQRPSGDIVNAAAMATTPRRLSELQEELSSHIVLHTAAHSTATPVYPATFSPGEAVVYQEADENVDMLNTGDPMVSPLTYEGAREYFAPLYEDAEISEYVSEQPPLQLNESVTSAIADSTTAPTHRAATVAANMYEFPQPQVSGTSDYLVNPFRALEDVAPMDGAPAAMSVSASIDDPETPRHDDEFWALLLDDAAEARPTMRMRFTRRPGVSSTITSRDDVEDAETSRSITDVDQMYTH</sequence>
<name>A0ACC2NFA2_9HYME</name>
<keyword evidence="2" id="KW-1185">Reference proteome</keyword>
<evidence type="ECO:0000313" key="2">
    <source>
        <dbReference type="Proteomes" id="UP001239111"/>
    </source>
</evidence>